<comment type="similarity">
    <text evidence="2">Belongs to the KRR1 family.</text>
</comment>
<evidence type="ECO:0000313" key="11">
    <source>
        <dbReference type="Proteomes" id="UP000238479"/>
    </source>
</evidence>
<evidence type="ECO:0000256" key="8">
    <source>
        <dbReference type="ARBA" id="ARBA00032993"/>
    </source>
</evidence>
<evidence type="ECO:0000313" key="10">
    <source>
        <dbReference type="EMBL" id="PRQ16982.1"/>
    </source>
</evidence>
<comment type="caution">
    <text evidence="10">The sequence shown here is derived from an EMBL/GenBank/DDBJ whole genome shotgun (WGS) entry which is preliminary data.</text>
</comment>
<evidence type="ECO:0000256" key="1">
    <source>
        <dbReference type="ARBA" id="ARBA00004604"/>
    </source>
</evidence>
<dbReference type="Pfam" id="PF17903">
    <property type="entry name" value="KH_KRR1_1st"/>
    <property type="match status" value="1"/>
</dbReference>
<gene>
    <name evidence="10" type="ORF">RchiOBHm_Chr7g0190161</name>
</gene>
<dbReference type="GO" id="GO:0032040">
    <property type="term" value="C:small-subunit processome"/>
    <property type="evidence" value="ECO:0007669"/>
    <property type="project" value="TreeGrafter"/>
</dbReference>
<dbReference type="InterPro" id="IPR024166">
    <property type="entry name" value="rRNA_assembly_KRR1"/>
</dbReference>
<accession>A0A2P6P509</accession>
<dbReference type="GO" id="GO:0003723">
    <property type="term" value="F:RNA binding"/>
    <property type="evidence" value="ECO:0007669"/>
    <property type="project" value="UniProtKB-KW"/>
</dbReference>
<keyword evidence="3" id="KW-0690">Ribosome biogenesis</keyword>
<dbReference type="Gramene" id="PRQ16982">
    <property type="protein sequence ID" value="PRQ16982"/>
    <property type="gene ID" value="RchiOBHm_Chr7g0190161"/>
</dbReference>
<name>A0A2P6P509_ROSCH</name>
<dbReference type="Proteomes" id="UP000238479">
    <property type="component" value="Chromosome 7"/>
</dbReference>
<evidence type="ECO:0000256" key="4">
    <source>
        <dbReference type="ARBA" id="ARBA00022552"/>
    </source>
</evidence>
<dbReference type="PANTHER" id="PTHR12581">
    <property type="entry name" value="HIV-1 REV BINDING PROTEIN 2, 3"/>
    <property type="match status" value="1"/>
</dbReference>
<evidence type="ECO:0000259" key="9">
    <source>
        <dbReference type="Pfam" id="PF17903"/>
    </source>
</evidence>
<organism evidence="10 11">
    <name type="scientific">Rosa chinensis</name>
    <name type="common">China rose</name>
    <dbReference type="NCBI Taxonomy" id="74649"/>
    <lineage>
        <taxon>Eukaryota</taxon>
        <taxon>Viridiplantae</taxon>
        <taxon>Streptophyta</taxon>
        <taxon>Embryophyta</taxon>
        <taxon>Tracheophyta</taxon>
        <taxon>Spermatophyta</taxon>
        <taxon>Magnoliopsida</taxon>
        <taxon>eudicotyledons</taxon>
        <taxon>Gunneridae</taxon>
        <taxon>Pentapetalae</taxon>
        <taxon>rosids</taxon>
        <taxon>fabids</taxon>
        <taxon>Rosales</taxon>
        <taxon>Rosaceae</taxon>
        <taxon>Rosoideae</taxon>
        <taxon>Rosoideae incertae sedis</taxon>
        <taxon>Rosa</taxon>
    </lineage>
</organism>
<comment type="subcellular location">
    <subcellularLocation>
        <location evidence="1">Nucleus</location>
        <location evidence="1">Nucleolus</location>
    </subcellularLocation>
</comment>
<keyword evidence="6" id="KW-0539">Nucleus</keyword>
<evidence type="ECO:0000256" key="6">
    <source>
        <dbReference type="ARBA" id="ARBA00023242"/>
    </source>
</evidence>
<keyword evidence="11" id="KW-1185">Reference proteome</keyword>
<keyword evidence="7" id="KW-0687">Ribonucleoprotein</keyword>
<dbReference type="AlphaFoldDB" id="A0A2P6P509"/>
<evidence type="ECO:0000256" key="3">
    <source>
        <dbReference type="ARBA" id="ARBA00022517"/>
    </source>
</evidence>
<dbReference type="InterPro" id="IPR036612">
    <property type="entry name" value="KH_dom_type_1_sf"/>
</dbReference>
<dbReference type="Gene3D" id="3.30.1370.10">
    <property type="entry name" value="K Homology domain, type 1"/>
    <property type="match status" value="1"/>
</dbReference>
<evidence type="ECO:0000256" key="7">
    <source>
        <dbReference type="ARBA" id="ARBA00023274"/>
    </source>
</evidence>
<reference evidence="10 11" key="1">
    <citation type="journal article" date="2018" name="Nat. Genet.">
        <title>The Rosa genome provides new insights in the design of modern roses.</title>
        <authorList>
            <person name="Bendahmane M."/>
        </authorList>
    </citation>
    <scope>NUCLEOTIDE SEQUENCE [LARGE SCALE GENOMIC DNA]</scope>
    <source>
        <strain evidence="11">cv. Old Blush</strain>
    </source>
</reference>
<dbReference type="EMBL" id="PDCK01000045">
    <property type="protein sequence ID" value="PRQ16982.1"/>
    <property type="molecule type" value="Genomic_DNA"/>
</dbReference>
<dbReference type="PANTHER" id="PTHR12581:SF0">
    <property type="entry name" value="KRR1 SMALL SUBUNIT PROCESSOME COMPONENT HOMOLOG"/>
    <property type="match status" value="1"/>
</dbReference>
<evidence type="ECO:0000256" key="5">
    <source>
        <dbReference type="ARBA" id="ARBA00022884"/>
    </source>
</evidence>
<dbReference type="STRING" id="74649.A0A2P6P509"/>
<dbReference type="GO" id="GO:0006364">
    <property type="term" value="P:rRNA processing"/>
    <property type="evidence" value="ECO:0007669"/>
    <property type="project" value="UniProtKB-KW"/>
</dbReference>
<evidence type="ECO:0000256" key="2">
    <source>
        <dbReference type="ARBA" id="ARBA00009344"/>
    </source>
</evidence>
<feature type="domain" description="KRR1 small subunit processome component first KH" evidence="9">
    <location>
        <begin position="14"/>
        <end position="79"/>
    </location>
</feature>
<dbReference type="InterPro" id="IPR041174">
    <property type="entry name" value="KRR1-like_KH1"/>
</dbReference>
<keyword evidence="4" id="KW-0698">rRNA processing</keyword>
<sequence length="99" mass="11170">MQIDQSAPSCNETSFSALFHEKREKKLQDAWPMLESSFEEFGVSCALNLAERSVIVSTTGRTKGRNSFDKATRIVELLATTHVPPYLVQTEIPFVVIFF</sequence>
<protein>
    <recommendedName>
        <fullName evidence="8">KRR-R motif-containing protein 1</fullName>
    </recommendedName>
</protein>
<keyword evidence="5" id="KW-0694">RNA-binding</keyword>
<proteinExistence type="inferred from homology"/>